<dbReference type="Gene3D" id="3.40.50.150">
    <property type="entry name" value="Vaccinia Virus protein VP39"/>
    <property type="match status" value="1"/>
</dbReference>
<gene>
    <name evidence="2" type="ORF">FVE67_06665</name>
</gene>
<keyword evidence="2" id="KW-0489">Methyltransferase</keyword>
<dbReference type="AlphaFoldDB" id="A0A6H1WTJ3"/>
<evidence type="ECO:0000313" key="3">
    <source>
        <dbReference type="Proteomes" id="UP000501253"/>
    </source>
</evidence>
<accession>A0A6H1WTJ3</accession>
<dbReference type="PANTHER" id="PTHR43591">
    <property type="entry name" value="METHYLTRANSFERASE"/>
    <property type="match status" value="1"/>
</dbReference>
<evidence type="ECO:0000313" key="2">
    <source>
        <dbReference type="EMBL" id="QJA06500.1"/>
    </source>
</evidence>
<protein>
    <submittedName>
        <fullName evidence="2">Methyltransferase domain-containing protein</fullName>
    </submittedName>
</protein>
<feature type="domain" description="Methyltransferase type 11" evidence="1">
    <location>
        <begin position="40"/>
        <end position="138"/>
    </location>
</feature>
<proteinExistence type="predicted"/>
<dbReference type="InterPro" id="IPR029063">
    <property type="entry name" value="SAM-dependent_MTases_sf"/>
</dbReference>
<dbReference type="GO" id="GO:0008757">
    <property type="term" value="F:S-adenosylmethionine-dependent methyltransferase activity"/>
    <property type="evidence" value="ECO:0007669"/>
    <property type="project" value="InterPro"/>
</dbReference>
<reference evidence="2 3" key="1">
    <citation type="submission" date="2019-08" db="EMBL/GenBank/DDBJ databases">
        <title>Complete genome sequence of Thermosulfurimonas marina SU872T, an anaerobic thermophilic chemolithoautotrophic bacterium isolated from a shallow marine hydrothermal vent.</title>
        <authorList>
            <person name="Allioux M."/>
            <person name="Jebbar M."/>
            <person name="Slobodkina G."/>
            <person name="Slobodkin A."/>
            <person name="Moalic Y."/>
            <person name="Frolova A."/>
            <person name="Shao Z."/>
            <person name="Alain K."/>
        </authorList>
    </citation>
    <scope>NUCLEOTIDE SEQUENCE [LARGE SCALE GENOMIC DNA]</scope>
    <source>
        <strain evidence="2 3">SU872</strain>
    </source>
</reference>
<dbReference type="Proteomes" id="UP000501253">
    <property type="component" value="Chromosome"/>
</dbReference>
<dbReference type="KEGG" id="tmai:FVE67_06665"/>
<keyword evidence="3" id="KW-1185">Reference proteome</keyword>
<dbReference type="RefSeq" id="WP_168719852.1">
    <property type="nucleotide sequence ID" value="NZ_CP042909.1"/>
</dbReference>
<dbReference type="PANTHER" id="PTHR43591:SF24">
    <property type="entry name" value="2-METHOXY-6-POLYPRENYL-1,4-BENZOQUINOL METHYLASE, MITOCHONDRIAL"/>
    <property type="match status" value="1"/>
</dbReference>
<dbReference type="Pfam" id="PF08241">
    <property type="entry name" value="Methyltransf_11"/>
    <property type="match status" value="1"/>
</dbReference>
<dbReference type="CDD" id="cd02440">
    <property type="entry name" value="AdoMet_MTases"/>
    <property type="match status" value="1"/>
</dbReference>
<keyword evidence="2" id="KW-0808">Transferase</keyword>
<evidence type="ECO:0000259" key="1">
    <source>
        <dbReference type="Pfam" id="PF08241"/>
    </source>
</evidence>
<organism evidence="2 3">
    <name type="scientific">Thermosulfurimonas marina</name>
    <dbReference type="NCBI Taxonomy" id="2047767"/>
    <lineage>
        <taxon>Bacteria</taxon>
        <taxon>Pseudomonadati</taxon>
        <taxon>Thermodesulfobacteriota</taxon>
        <taxon>Thermodesulfobacteria</taxon>
        <taxon>Thermodesulfobacteriales</taxon>
        <taxon>Thermodesulfobacteriaceae</taxon>
        <taxon>Thermosulfurimonas</taxon>
    </lineage>
</organism>
<dbReference type="EMBL" id="CP042909">
    <property type="protein sequence ID" value="QJA06500.1"/>
    <property type="molecule type" value="Genomic_DNA"/>
</dbReference>
<name>A0A6H1WTJ3_9BACT</name>
<dbReference type="InterPro" id="IPR013216">
    <property type="entry name" value="Methyltransf_11"/>
</dbReference>
<dbReference type="SUPFAM" id="SSF53335">
    <property type="entry name" value="S-adenosyl-L-methionine-dependent methyltransferases"/>
    <property type="match status" value="1"/>
</dbReference>
<sequence>MAHRFDPREKHKLESEERRKHLPPEAVLDLLELSLGETLVDLGCGPGYFALPAAERVGPQGQVFAVDVEEEMLRALEEKLPSRGVSNVKTVRSETYRVPLPDGVAEALLLAFVLHEVESPKRLAAEASRLLRPGGRVLVLEWQRKETPMGPPLSERLTEEEVLEILKDSGLKIRDSGPFREWFFFVRAQKA</sequence>
<dbReference type="GO" id="GO:0032259">
    <property type="term" value="P:methylation"/>
    <property type="evidence" value="ECO:0007669"/>
    <property type="project" value="UniProtKB-KW"/>
</dbReference>